<sequence>MSKKAQRLKAAQVRATRWPTSRVTATPKDGPESAVHYYAEVMPEWLKGDTDNDMAMHLTPADHAKPRYMLMKLDLECDSNCGYTGGVSAGPVAATMKCHQILRAVGWILRMEAYWSGLRTKDTQLQVKKFSSTKYKSHRHVLETITHLFD</sequence>
<name>F8NCZ5_SERL9</name>
<dbReference type="AlphaFoldDB" id="F8NCZ5"/>
<dbReference type="OrthoDB" id="2449121at2759"/>
<gene>
    <name evidence="2" type="ORF">SERLADRAFT_432357</name>
</gene>
<proteinExistence type="predicted"/>
<reference evidence="2" key="1">
    <citation type="submission" date="2011-04" db="EMBL/GenBank/DDBJ databases">
        <title>Evolution of plant cell wall degrading machinery underlies the functional diversity of forest fungi.</title>
        <authorList>
            <consortium name="US DOE Joint Genome Institute (JGI-PGF)"/>
            <person name="Eastwood D.C."/>
            <person name="Floudas D."/>
            <person name="Binder M."/>
            <person name="Majcherczyk A."/>
            <person name="Schneider P."/>
            <person name="Aerts A."/>
            <person name="Asiegbu F.O."/>
            <person name="Baker S.E."/>
            <person name="Barry K."/>
            <person name="Bendiksby M."/>
            <person name="Blumentritt M."/>
            <person name="Coutinho P.M."/>
            <person name="Cullen D."/>
            <person name="Cullen D."/>
            <person name="Gathman A."/>
            <person name="Goodell B."/>
            <person name="Henrissat B."/>
            <person name="Ihrmark K."/>
            <person name="Kauserud H."/>
            <person name="Kohler A."/>
            <person name="LaButti K."/>
            <person name="Lapidus A."/>
            <person name="Lavin J.L."/>
            <person name="Lee Y.-H."/>
            <person name="Lindquist E."/>
            <person name="Lilly W."/>
            <person name="Lucas S."/>
            <person name="Morin E."/>
            <person name="Murat C."/>
            <person name="Oguiza J.A."/>
            <person name="Park J."/>
            <person name="Pisabarro A.G."/>
            <person name="Riley R."/>
            <person name="Rosling A."/>
            <person name="Salamov A."/>
            <person name="Schmidt O."/>
            <person name="Schmutz J."/>
            <person name="Skrede I."/>
            <person name="Stenlid J."/>
            <person name="Wiebenga A."/>
            <person name="Xie X."/>
            <person name="Kues U."/>
            <person name="Hibbett D.S."/>
            <person name="Hoffmeister D."/>
            <person name="Hogberg N."/>
            <person name="Martin F."/>
            <person name="Grigoriev I.V."/>
            <person name="Watkinson S.C."/>
        </authorList>
    </citation>
    <scope>NUCLEOTIDE SEQUENCE</scope>
    <source>
        <strain evidence="2">S7.9</strain>
    </source>
</reference>
<dbReference type="HOGENOM" id="CLU_1741678_0_0_1"/>
<dbReference type="Proteomes" id="UP000008064">
    <property type="component" value="Unassembled WGS sequence"/>
</dbReference>
<feature type="region of interest" description="Disordered" evidence="1">
    <location>
        <begin position="1"/>
        <end position="29"/>
    </location>
</feature>
<organism>
    <name type="scientific">Serpula lacrymans var. lacrymans (strain S7.9)</name>
    <name type="common">Dry rot fungus</name>
    <dbReference type="NCBI Taxonomy" id="578457"/>
    <lineage>
        <taxon>Eukaryota</taxon>
        <taxon>Fungi</taxon>
        <taxon>Dikarya</taxon>
        <taxon>Basidiomycota</taxon>
        <taxon>Agaricomycotina</taxon>
        <taxon>Agaricomycetes</taxon>
        <taxon>Agaricomycetidae</taxon>
        <taxon>Boletales</taxon>
        <taxon>Coniophorineae</taxon>
        <taxon>Serpulaceae</taxon>
        <taxon>Serpula</taxon>
    </lineage>
</organism>
<dbReference type="RefSeq" id="XP_007312623.1">
    <property type="nucleotide sequence ID" value="XM_007312561.1"/>
</dbReference>
<accession>F8NCZ5</accession>
<protein>
    <submittedName>
        <fullName evidence="2">Uncharacterized protein</fullName>
    </submittedName>
</protein>
<dbReference type="EMBL" id="GL945428">
    <property type="protein sequence ID" value="EGO30739.1"/>
    <property type="molecule type" value="Genomic_DNA"/>
</dbReference>
<evidence type="ECO:0000313" key="2">
    <source>
        <dbReference type="EMBL" id="EGO30739.1"/>
    </source>
</evidence>
<evidence type="ECO:0000256" key="1">
    <source>
        <dbReference type="SAM" id="MobiDB-lite"/>
    </source>
</evidence>
<dbReference type="GeneID" id="18813984"/>
<dbReference type="KEGG" id="sla:SERLADRAFT_432357"/>